<dbReference type="InterPro" id="IPR000067">
    <property type="entry name" value="FlgMring_FliF"/>
</dbReference>
<dbReference type="PANTHER" id="PTHR30046">
    <property type="entry name" value="FLAGELLAR M-RING PROTEIN"/>
    <property type="match status" value="1"/>
</dbReference>
<dbReference type="NCBIfam" id="TIGR00206">
    <property type="entry name" value="fliF"/>
    <property type="match status" value="1"/>
</dbReference>
<evidence type="ECO:0000256" key="6">
    <source>
        <dbReference type="ARBA" id="ARBA00022989"/>
    </source>
</evidence>
<evidence type="ECO:0000259" key="11">
    <source>
        <dbReference type="Pfam" id="PF01514"/>
    </source>
</evidence>
<evidence type="ECO:0000256" key="1">
    <source>
        <dbReference type="ARBA" id="ARBA00004117"/>
    </source>
</evidence>
<feature type="transmembrane region" description="Helical" evidence="10">
    <location>
        <begin position="448"/>
        <end position="469"/>
    </location>
</feature>
<keyword evidence="7 10" id="KW-0472">Membrane</keyword>
<accession>A0ABT2WCA6</accession>
<evidence type="ECO:0000256" key="5">
    <source>
        <dbReference type="ARBA" id="ARBA00022692"/>
    </source>
</evidence>
<comment type="subcellular location">
    <subcellularLocation>
        <location evidence="1 9">Bacterial flagellum basal body</location>
    </subcellularLocation>
    <subcellularLocation>
        <location evidence="2">Cell membrane</location>
        <topology evidence="2">Multi-pass membrane protein</topology>
    </subcellularLocation>
</comment>
<comment type="caution">
    <text evidence="13">The sequence shown here is derived from an EMBL/GenBank/DDBJ whole genome shotgun (WGS) entry which is preliminary data.</text>
</comment>
<gene>
    <name evidence="13" type="primary">fliF</name>
    <name evidence="13" type="ORF">OEV82_01330</name>
</gene>
<feature type="domain" description="Flagellar M-ring N-terminal" evidence="11">
    <location>
        <begin position="46"/>
        <end position="220"/>
    </location>
</feature>
<comment type="similarity">
    <text evidence="3 9">Belongs to the FliF family.</text>
</comment>
<keyword evidence="8 9" id="KW-0975">Bacterial flagellum</keyword>
<dbReference type="RefSeq" id="WP_263060763.1">
    <property type="nucleotide sequence ID" value="NZ_JAOUSE010000002.1"/>
</dbReference>
<evidence type="ECO:0000259" key="12">
    <source>
        <dbReference type="Pfam" id="PF08345"/>
    </source>
</evidence>
<sequence>MNETVQNYINHIKDRWQNKTNKQKAVLLGSIISVLILIGILIYFTTKTTMVPLYSDLTPAETGSIKETLDSMGVPSQITNDGTTIKVPEKQVDTLLVELAAQGIPESGSIDYSFFSENAGLGMTDNEFNVMKLDAMQTELANLIKTVDGIKDAKVMITLPEESIFVSDESKEASASIVITTEPGNNFSENQIKALYTLVSKSVPNLPTNNIVIMDQNFNYYDLKNGESYTQGYQLESQYNMKKEIEKDIQREVQRMLGMLMGQDSVIVSVTADIDFSQEKREENLVEPVDNENMEGIAISAQRLSETYSGEDAGAGGVPQAEDSGDALGATYVEGTRENGEYENTEETINYEVNRIRKEIVESPYKIRDLGIQVIVEPPEQATAGSANVEQDITDILSTIIRTTIDTSDVDGELTDQQINSKIAVSFQELLGKQDNHSLEHQQSQFPFWGYLVIGILVIIIIVLLIFVFRKKEDHEFEFDDDDDLKGREQEQTVIPDLMEHQQETEDTIRRKQVEKMAKERPDEFAKLLRTWLSQD</sequence>
<protein>
    <recommendedName>
        <fullName evidence="9">Flagellar M-ring protein</fullName>
    </recommendedName>
</protein>
<dbReference type="PANTHER" id="PTHR30046:SF0">
    <property type="entry name" value="FLAGELLAR M-RING PROTEIN"/>
    <property type="match status" value="1"/>
</dbReference>
<keyword evidence="14" id="KW-1185">Reference proteome</keyword>
<keyword evidence="4" id="KW-1003">Cell membrane</keyword>
<proteinExistence type="inferred from homology"/>
<evidence type="ECO:0000313" key="13">
    <source>
        <dbReference type="EMBL" id="MCU9593096.1"/>
    </source>
</evidence>
<keyword evidence="13" id="KW-0282">Flagellum</keyword>
<dbReference type="InterPro" id="IPR045851">
    <property type="entry name" value="AMP-bd_C_sf"/>
</dbReference>
<feature type="transmembrane region" description="Helical" evidence="10">
    <location>
        <begin position="25"/>
        <end position="44"/>
    </location>
</feature>
<keyword evidence="5 10" id="KW-0812">Transmembrane</keyword>
<evidence type="ECO:0000256" key="9">
    <source>
        <dbReference type="PIRNR" id="PIRNR004862"/>
    </source>
</evidence>
<feature type="domain" description="Flagellar M-ring C-terminal" evidence="12">
    <location>
        <begin position="259"/>
        <end position="398"/>
    </location>
</feature>
<organism evidence="13 14">
    <name type="scientific">Pallidibacillus thermolactis</name>
    <dbReference type="NCBI Taxonomy" id="251051"/>
    <lineage>
        <taxon>Bacteria</taxon>
        <taxon>Bacillati</taxon>
        <taxon>Bacillota</taxon>
        <taxon>Bacilli</taxon>
        <taxon>Bacillales</taxon>
        <taxon>Bacillaceae</taxon>
        <taxon>Pallidibacillus</taxon>
    </lineage>
</organism>
<dbReference type="Gene3D" id="3.30.300.30">
    <property type="match status" value="1"/>
</dbReference>
<keyword evidence="6 10" id="KW-1133">Transmembrane helix</keyword>
<dbReference type="InterPro" id="IPR013556">
    <property type="entry name" value="Flag_M-ring_C"/>
</dbReference>
<evidence type="ECO:0000256" key="4">
    <source>
        <dbReference type="ARBA" id="ARBA00022475"/>
    </source>
</evidence>
<dbReference type="InterPro" id="IPR006182">
    <property type="entry name" value="FliF_N_dom"/>
</dbReference>
<dbReference type="PIRSF" id="PIRSF004862">
    <property type="entry name" value="FliF"/>
    <property type="match status" value="1"/>
</dbReference>
<keyword evidence="13" id="KW-0969">Cilium</keyword>
<dbReference type="Pfam" id="PF08345">
    <property type="entry name" value="YscJ_FliF_C"/>
    <property type="match status" value="1"/>
</dbReference>
<reference evidence="13 14" key="1">
    <citation type="submission" date="2022-10" db="EMBL/GenBank/DDBJ databases">
        <title>Description of Fervidibacillus gen. nov. in the family Fervidibacillaceae fam. nov. with two species, Fervidibacillus albus sp. nov., and Fervidibacillus halotolerans sp. nov., isolated from tidal flat sediments.</title>
        <authorList>
            <person name="Kwon K.K."/>
            <person name="Yang S.-H."/>
        </authorList>
    </citation>
    <scope>NUCLEOTIDE SEQUENCE [LARGE SCALE GENOMIC DNA]</scope>
    <source>
        <strain evidence="13 14">DSM 23332</strain>
    </source>
</reference>
<evidence type="ECO:0000256" key="3">
    <source>
        <dbReference type="ARBA" id="ARBA00007971"/>
    </source>
</evidence>
<evidence type="ECO:0000313" key="14">
    <source>
        <dbReference type="Proteomes" id="UP001208656"/>
    </source>
</evidence>
<evidence type="ECO:0000256" key="10">
    <source>
        <dbReference type="SAM" id="Phobius"/>
    </source>
</evidence>
<dbReference type="Proteomes" id="UP001208656">
    <property type="component" value="Unassembled WGS sequence"/>
</dbReference>
<keyword evidence="13" id="KW-0966">Cell projection</keyword>
<dbReference type="PRINTS" id="PR01009">
    <property type="entry name" value="FLGMRINGFLIF"/>
</dbReference>
<dbReference type="EMBL" id="JAOUSE010000002">
    <property type="protein sequence ID" value="MCU9593096.1"/>
    <property type="molecule type" value="Genomic_DNA"/>
</dbReference>
<name>A0ABT2WCA6_9BACI</name>
<evidence type="ECO:0000256" key="7">
    <source>
        <dbReference type="ARBA" id="ARBA00023136"/>
    </source>
</evidence>
<dbReference type="InterPro" id="IPR043427">
    <property type="entry name" value="YscJ/FliF"/>
</dbReference>
<comment type="function">
    <text evidence="9">The M ring may be actively involved in energy transduction.</text>
</comment>
<evidence type="ECO:0000256" key="2">
    <source>
        <dbReference type="ARBA" id="ARBA00004651"/>
    </source>
</evidence>
<dbReference type="Pfam" id="PF01514">
    <property type="entry name" value="YscJ_FliF"/>
    <property type="match status" value="1"/>
</dbReference>
<evidence type="ECO:0000256" key="8">
    <source>
        <dbReference type="ARBA" id="ARBA00023143"/>
    </source>
</evidence>